<evidence type="ECO:0000313" key="3">
    <source>
        <dbReference type="EMBL" id="MFF3671637.1"/>
    </source>
</evidence>
<dbReference type="EMBL" id="JBIASD010000051">
    <property type="protein sequence ID" value="MFF3671637.1"/>
    <property type="molecule type" value="Genomic_DNA"/>
</dbReference>
<sequence length="96" mass="10089">MKAGAPRPGGGTSPATGGQVPAFPGRLLKYPPITRGDDVRRWQKQAKALGYQLNVDGAYGPASRAVCRKIQRAAGLGDDGIVGKLTWRATFAAKPK</sequence>
<keyword evidence="4" id="KW-1185">Reference proteome</keyword>
<dbReference type="RefSeq" id="WP_387417805.1">
    <property type="nucleotide sequence ID" value="NZ_JBIASD010000051.1"/>
</dbReference>
<evidence type="ECO:0000256" key="1">
    <source>
        <dbReference type="SAM" id="MobiDB-lite"/>
    </source>
</evidence>
<gene>
    <name evidence="3" type="ORF">ACFYXI_39250</name>
</gene>
<organism evidence="3 4">
    <name type="scientific">Microtetraspora malaysiensis</name>
    <dbReference type="NCBI Taxonomy" id="161358"/>
    <lineage>
        <taxon>Bacteria</taxon>
        <taxon>Bacillati</taxon>
        <taxon>Actinomycetota</taxon>
        <taxon>Actinomycetes</taxon>
        <taxon>Streptosporangiales</taxon>
        <taxon>Streptosporangiaceae</taxon>
        <taxon>Microtetraspora</taxon>
    </lineage>
</organism>
<dbReference type="Proteomes" id="UP001602013">
    <property type="component" value="Unassembled WGS sequence"/>
</dbReference>
<dbReference type="Pfam" id="PF01471">
    <property type="entry name" value="PG_binding_1"/>
    <property type="match status" value="1"/>
</dbReference>
<dbReference type="InterPro" id="IPR036366">
    <property type="entry name" value="PGBDSf"/>
</dbReference>
<accession>A0ABW6T3K3</accession>
<comment type="caution">
    <text evidence="3">The sequence shown here is derived from an EMBL/GenBank/DDBJ whole genome shotgun (WGS) entry which is preliminary data.</text>
</comment>
<feature type="region of interest" description="Disordered" evidence="1">
    <location>
        <begin position="1"/>
        <end position="29"/>
    </location>
</feature>
<dbReference type="Gene3D" id="1.10.101.10">
    <property type="entry name" value="PGBD-like superfamily/PGBD"/>
    <property type="match status" value="1"/>
</dbReference>
<proteinExistence type="predicted"/>
<protein>
    <submittedName>
        <fullName evidence="3">Peptidoglycan-binding protein</fullName>
    </submittedName>
</protein>
<evidence type="ECO:0000259" key="2">
    <source>
        <dbReference type="Pfam" id="PF01471"/>
    </source>
</evidence>
<dbReference type="InterPro" id="IPR036365">
    <property type="entry name" value="PGBD-like_sf"/>
</dbReference>
<dbReference type="SUPFAM" id="SSF47090">
    <property type="entry name" value="PGBD-like"/>
    <property type="match status" value="1"/>
</dbReference>
<name>A0ABW6T3K3_9ACTN</name>
<evidence type="ECO:0000313" key="4">
    <source>
        <dbReference type="Proteomes" id="UP001602013"/>
    </source>
</evidence>
<dbReference type="InterPro" id="IPR002477">
    <property type="entry name" value="Peptidoglycan-bd-like"/>
</dbReference>
<reference evidence="3 4" key="1">
    <citation type="submission" date="2024-10" db="EMBL/GenBank/DDBJ databases">
        <title>The Natural Products Discovery Center: Release of the First 8490 Sequenced Strains for Exploring Actinobacteria Biosynthetic Diversity.</title>
        <authorList>
            <person name="Kalkreuter E."/>
            <person name="Kautsar S.A."/>
            <person name="Yang D."/>
            <person name="Bader C.D."/>
            <person name="Teijaro C.N."/>
            <person name="Fluegel L."/>
            <person name="Davis C.M."/>
            <person name="Simpson J.R."/>
            <person name="Lauterbach L."/>
            <person name="Steele A.D."/>
            <person name="Gui C."/>
            <person name="Meng S."/>
            <person name="Li G."/>
            <person name="Viehrig K."/>
            <person name="Ye F."/>
            <person name="Su P."/>
            <person name="Kiefer A.F."/>
            <person name="Nichols A."/>
            <person name="Cepeda A.J."/>
            <person name="Yan W."/>
            <person name="Fan B."/>
            <person name="Jiang Y."/>
            <person name="Adhikari A."/>
            <person name="Zheng C.-J."/>
            <person name="Schuster L."/>
            <person name="Cowan T.M."/>
            <person name="Smanski M.J."/>
            <person name="Chevrette M.G."/>
            <person name="De Carvalho L.P.S."/>
            <person name="Shen B."/>
        </authorList>
    </citation>
    <scope>NUCLEOTIDE SEQUENCE [LARGE SCALE GENOMIC DNA]</scope>
    <source>
        <strain evidence="3 4">NPDC002173</strain>
    </source>
</reference>
<feature type="domain" description="Peptidoglycan binding-like" evidence="2">
    <location>
        <begin position="35"/>
        <end position="89"/>
    </location>
</feature>